<dbReference type="InterPro" id="IPR029060">
    <property type="entry name" value="PIN-like_dom_sf"/>
</dbReference>
<sequence length="62" mass="7410">MESMIAVDTNIVIRFITKDDELQYQQSLALFKNKNIFIPDTVILELILMHFKILTKWRIIDK</sequence>
<evidence type="ECO:0008006" key="3">
    <source>
        <dbReference type="Google" id="ProtNLM"/>
    </source>
</evidence>
<dbReference type="EMBL" id="BJCE01000348">
    <property type="protein sequence ID" value="GCL39918.1"/>
    <property type="molecule type" value="Genomic_DNA"/>
</dbReference>
<evidence type="ECO:0000313" key="2">
    <source>
        <dbReference type="Proteomes" id="UP000300142"/>
    </source>
</evidence>
<name>A0A480A9I3_9CYAN</name>
<proteinExistence type="predicted"/>
<dbReference type="RefSeq" id="WP_201277683.1">
    <property type="nucleotide sequence ID" value="NZ_BJCE01000348.1"/>
</dbReference>
<keyword evidence="2" id="KW-1185">Reference proteome</keyword>
<dbReference type="Proteomes" id="UP000300142">
    <property type="component" value="Unassembled WGS sequence"/>
</dbReference>
<dbReference type="SUPFAM" id="SSF88723">
    <property type="entry name" value="PIN domain-like"/>
    <property type="match status" value="1"/>
</dbReference>
<comment type="caution">
    <text evidence="1">The sequence shown here is derived from an EMBL/GenBank/DDBJ whole genome shotgun (WGS) entry which is preliminary data.</text>
</comment>
<reference evidence="2" key="1">
    <citation type="submission" date="2019-02" db="EMBL/GenBank/DDBJ databases">
        <title>Draft genome sequence of Sphaerospermopsis reniformis NIES-1949.</title>
        <authorList>
            <person name="Yamaguchi H."/>
            <person name="Suzuki S."/>
            <person name="Kawachi M."/>
        </authorList>
    </citation>
    <scope>NUCLEOTIDE SEQUENCE [LARGE SCALE GENOMIC DNA]</scope>
    <source>
        <strain evidence="2">NIES-1949</strain>
    </source>
</reference>
<protein>
    <recommendedName>
        <fullName evidence="3">PIN domain-containing protein</fullName>
    </recommendedName>
</protein>
<accession>A0A480A9I3</accession>
<evidence type="ECO:0000313" key="1">
    <source>
        <dbReference type="EMBL" id="GCL39918.1"/>
    </source>
</evidence>
<gene>
    <name evidence="1" type="ORF">SR1949_50490</name>
</gene>
<organism evidence="1 2">
    <name type="scientific">Sphaerospermopsis reniformis</name>
    <dbReference type="NCBI Taxonomy" id="531300"/>
    <lineage>
        <taxon>Bacteria</taxon>
        <taxon>Bacillati</taxon>
        <taxon>Cyanobacteriota</taxon>
        <taxon>Cyanophyceae</taxon>
        <taxon>Nostocales</taxon>
        <taxon>Aphanizomenonaceae</taxon>
        <taxon>Sphaerospermopsis</taxon>
    </lineage>
</organism>
<dbReference type="AlphaFoldDB" id="A0A480A9I3"/>